<keyword evidence="3" id="KW-0282">Flagellum</keyword>
<keyword evidence="3" id="KW-0969">Cilium</keyword>
<dbReference type="Proteomes" id="UP001204798">
    <property type="component" value="Unassembled WGS sequence"/>
</dbReference>
<dbReference type="PANTHER" id="PTHR30531">
    <property type="entry name" value="FLAGELLAR BIOSYNTHETIC PROTEIN FLHB"/>
    <property type="match status" value="1"/>
</dbReference>
<sequence length="345" mass="38771">MFWSDKTEAPTPRRREEARKQGIVPRSAELTGTVVLFAGALFGVLLFPSWLNSLSSAMNALLVRGDWSPLVRDVMLKPLLFIAGLMLVAFLAGAIQTQFLFTFYPLRFDWQKVNPVSGFKRMFSLMTLWDGTRAVLKASLVGYVGFVTLKTGWDAVLATSTMDVRTGASTLGSVGLGLLWRCVVVLLLLSAIDYAIQWWRVERNLRMTRQEVKDELKQTEGDPNVKAQLRRRYRQLVMHRQIQRVKEATVVITNPTHYAVALRYDPKTLPAPQVIAKGTDWMAQRIVQEARRHGVPIVQNAPLAQALMKVNIGAFIPPELYQATAEVLAYVFRLTGRAKEVLGEA</sequence>
<gene>
    <name evidence="3" type="ORF">M2350_001751</name>
</gene>
<feature type="transmembrane region" description="Helical" evidence="2">
    <location>
        <begin position="125"/>
        <end position="146"/>
    </location>
</feature>
<feature type="region of interest" description="Disordered" evidence="1">
    <location>
        <begin position="1"/>
        <end position="20"/>
    </location>
</feature>
<feature type="transmembrane region" description="Helical" evidence="2">
    <location>
        <begin position="178"/>
        <end position="199"/>
    </location>
</feature>
<evidence type="ECO:0000256" key="1">
    <source>
        <dbReference type="SAM" id="MobiDB-lite"/>
    </source>
</evidence>
<keyword evidence="2" id="KW-0812">Transmembrane</keyword>
<organism evidence="3 4">
    <name type="scientific">Candidatus Fervidibacter sacchari</name>
    <dbReference type="NCBI Taxonomy" id="1448929"/>
    <lineage>
        <taxon>Bacteria</taxon>
        <taxon>Candidatus Fervidibacterota</taxon>
        <taxon>Candidatus Fervidibacter</taxon>
    </lineage>
</organism>
<evidence type="ECO:0000256" key="2">
    <source>
        <dbReference type="SAM" id="Phobius"/>
    </source>
</evidence>
<proteinExistence type="predicted"/>
<dbReference type="InterPro" id="IPR006135">
    <property type="entry name" value="T3SS_substrate_exporter"/>
</dbReference>
<keyword evidence="3" id="KW-0966">Cell projection</keyword>
<dbReference type="Gene3D" id="3.40.1690.10">
    <property type="entry name" value="secretion proteins EscU"/>
    <property type="match status" value="1"/>
</dbReference>
<dbReference type="PANTHER" id="PTHR30531:SF12">
    <property type="entry name" value="FLAGELLAR BIOSYNTHETIC PROTEIN FLHB"/>
    <property type="match status" value="1"/>
</dbReference>
<dbReference type="SUPFAM" id="SSF160544">
    <property type="entry name" value="EscU C-terminal domain-like"/>
    <property type="match status" value="1"/>
</dbReference>
<dbReference type="PRINTS" id="PR00950">
    <property type="entry name" value="TYPE3IMSPROT"/>
</dbReference>
<dbReference type="EMBL" id="JANUCP010000003">
    <property type="protein sequence ID" value="MCS3919338.1"/>
    <property type="molecule type" value="Genomic_DNA"/>
</dbReference>
<comment type="caution">
    <text evidence="3">The sequence shown here is derived from an EMBL/GenBank/DDBJ whole genome shotgun (WGS) entry which is preliminary data.</text>
</comment>
<evidence type="ECO:0000313" key="3">
    <source>
        <dbReference type="EMBL" id="MCS3919338.1"/>
    </source>
</evidence>
<name>A0ABT2EN09_9BACT</name>
<feature type="transmembrane region" description="Helical" evidence="2">
    <location>
        <begin position="79"/>
        <end position="104"/>
    </location>
</feature>
<dbReference type="InterPro" id="IPR029025">
    <property type="entry name" value="T3SS_substrate_exporter_C"/>
</dbReference>
<keyword evidence="2" id="KW-1133">Transmembrane helix</keyword>
<dbReference type="RefSeq" id="WP_259095668.1">
    <property type="nucleotide sequence ID" value="NZ_CP130454.1"/>
</dbReference>
<accession>A0ABT2EN09</accession>
<evidence type="ECO:0000313" key="4">
    <source>
        <dbReference type="Proteomes" id="UP001204798"/>
    </source>
</evidence>
<protein>
    <submittedName>
        <fullName evidence="3">Flagellar biosynthetic protein FlhB</fullName>
    </submittedName>
</protein>
<dbReference type="Pfam" id="PF01312">
    <property type="entry name" value="Bac_export_2"/>
    <property type="match status" value="1"/>
</dbReference>
<keyword evidence="4" id="KW-1185">Reference proteome</keyword>
<feature type="transmembrane region" description="Helical" evidence="2">
    <location>
        <begin position="30"/>
        <end position="51"/>
    </location>
</feature>
<keyword evidence="2" id="KW-0472">Membrane</keyword>
<reference evidence="3 4" key="1">
    <citation type="submission" date="2022-08" db="EMBL/GenBank/DDBJ databases">
        <title>Bacterial and archaeal communities from various locations to study Microbial Dark Matter (Phase II).</title>
        <authorList>
            <person name="Stepanauskas R."/>
        </authorList>
    </citation>
    <scope>NUCLEOTIDE SEQUENCE [LARGE SCALE GENOMIC DNA]</scope>
    <source>
        <strain evidence="3 4">PD1</strain>
    </source>
</reference>